<sequence>MKILKYFFFIVLITCIAGAIYIAVQPSSYSFERTKVINAPKELVFDMVNTYKEWPKFSPWLEQDKNATLTYNTIEKGKNSSYSWNGEVLGEGKMTTLSAYEFDSITQKIEFFKPFESNASIKWNFKTLGNKTEVTWKMSGKQDFMTKMYTAFNGSIEENTAPDFERGLFKLDSTVTSNMRAYNIKVNGVTEHSGGFYLYNSTATSIDGMKPKMKQMISHLRAFVTTNNINTSGNLFIIYHNWDMENNSVLFSCALPTSSKVVTTDATILTGQLEPFKALKTTLTGDYVNLKEAWDKSYEYIKQYNLEPKVDGIAIESYLNSPENTINPANLKTEIFIQLN</sequence>
<dbReference type="InterPro" id="IPR023393">
    <property type="entry name" value="START-like_dom_sf"/>
</dbReference>
<dbReference type="InterPro" id="IPR011256">
    <property type="entry name" value="Reg_factor_effector_dom_sf"/>
</dbReference>
<dbReference type="Gene3D" id="3.20.80.10">
    <property type="entry name" value="Regulatory factor, effector binding domain"/>
    <property type="match status" value="1"/>
</dbReference>
<dbReference type="EMBL" id="PXOQ01000009">
    <property type="protein sequence ID" value="PSG88704.1"/>
    <property type="molecule type" value="Genomic_DNA"/>
</dbReference>
<dbReference type="Pfam" id="PF03364">
    <property type="entry name" value="Polyketide_cyc"/>
    <property type="match status" value="1"/>
</dbReference>
<evidence type="ECO:0000259" key="4">
    <source>
        <dbReference type="Pfam" id="PF06445"/>
    </source>
</evidence>
<feature type="transmembrane region" description="Helical" evidence="2">
    <location>
        <begin position="6"/>
        <end position="24"/>
    </location>
</feature>
<accession>A0A2T1NA04</accession>
<dbReference type="Proteomes" id="UP000238426">
    <property type="component" value="Unassembled WGS sequence"/>
</dbReference>
<evidence type="ECO:0000313" key="6">
    <source>
        <dbReference type="Proteomes" id="UP000238426"/>
    </source>
</evidence>
<protein>
    <submittedName>
        <fullName evidence="5">Transcription activator effector-binding protein</fullName>
    </submittedName>
</protein>
<evidence type="ECO:0000256" key="2">
    <source>
        <dbReference type="SAM" id="Phobius"/>
    </source>
</evidence>
<dbReference type="OrthoDB" id="9807923at2"/>
<keyword evidence="2" id="KW-1133">Transmembrane helix</keyword>
<comment type="similarity">
    <text evidence="1">Belongs to the ribosome association toxin RatA family.</text>
</comment>
<reference evidence="5 6" key="1">
    <citation type="submission" date="2018-03" db="EMBL/GenBank/DDBJ databases">
        <title>Mesoflavibacter sp. HG37 and Mesoflavibacter sp. HG96 sp.nov., two marine bacteria isolated from seawater of Western Pacific Ocean.</title>
        <authorList>
            <person name="Cheng H."/>
            <person name="Wu Y.-H."/>
            <person name="Guo L.-L."/>
            <person name="Xu X.-W."/>
        </authorList>
    </citation>
    <scope>NUCLEOTIDE SEQUENCE [LARGE SCALE GENOMIC DNA]</scope>
    <source>
        <strain evidence="5 6">KCTC 32269</strain>
    </source>
</reference>
<organism evidence="5 6">
    <name type="scientific">Aurantibacter aestuarii</name>
    <dbReference type="NCBI Taxonomy" id="1266046"/>
    <lineage>
        <taxon>Bacteria</taxon>
        <taxon>Pseudomonadati</taxon>
        <taxon>Bacteroidota</taxon>
        <taxon>Flavobacteriia</taxon>
        <taxon>Flavobacteriales</taxon>
        <taxon>Flavobacteriaceae</taxon>
        <taxon>Aurantibacter</taxon>
    </lineage>
</organism>
<comment type="caution">
    <text evidence="5">The sequence shown here is derived from an EMBL/GenBank/DDBJ whole genome shotgun (WGS) entry which is preliminary data.</text>
</comment>
<feature type="domain" description="Coenzyme Q-binding protein COQ10 START" evidence="3">
    <location>
        <begin position="37"/>
        <end position="166"/>
    </location>
</feature>
<name>A0A2T1NA04_9FLAO</name>
<keyword evidence="2" id="KW-0812">Transmembrane</keyword>
<feature type="domain" description="GyrI-like small molecule binding" evidence="4">
    <location>
        <begin position="210"/>
        <end position="339"/>
    </location>
</feature>
<dbReference type="AlphaFoldDB" id="A0A2T1NA04"/>
<dbReference type="InterPro" id="IPR029442">
    <property type="entry name" value="GyrI-like"/>
</dbReference>
<evidence type="ECO:0000259" key="3">
    <source>
        <dbReference type="Pfam" id="PF03364"/>
    </source>
</evidence>
<evidence type="ECO:0000256" key="1">
    <source>
        <dbReference type="ARBA" id="ARBA00008918"/>
    </source>
</evidence>
<proteinExistence type="inferred from homology"/>
<dbReference type="SUPFAM" id="SSF55136">
    <property type="entry name" value="Probable bacterial effector-binding domain"/>
    <property type="match status" value="1"/>
</dbReference>
<keyword evidence="2" id="KW-0472">Membrane</keyword>
<dbReference type="Gene3D" id="3.30.530.20">
    <property type="match status" value="1"/>
</dbReference>
<keyword evidence="6" id="KW-1185">Reference proteome</keyword>
<gene>
    <name evidence="5" type="ORF">C7H52_10470</name>
</gene>
<dbReference type="CDD" id="cd07818">
    <property type="entry name" value="SRPBCC_1"/>
    <property type="match status" value="1"/>
</dbReference>
<dbReference type="Pfam" id="PF06445">
    <property type="entry name" value="GyrI-like"/>
    <property type="match status" value="1"/>
</dbReference>
<evidence type="ECO:0000313" key="5">
    <source>
        <dbReference type="EMBL" id="PSG88704.1"/>
    </source>
</evidence>
<dbReference type="InterPro" id="IPR005031">
    <property type="entry name" value="COQ10_START"/>
</dbReference>
<dbReference type="SUPFAM" id="SSF55961">
    <property type="entry name" value="Bet v1-like"/>
    <property type="match status" value="1"/>
</dbReference>
<dbReference type="RefSeq" id="WP_106463845.1">
    <property type="nucleotide sequence ID" value="NZ_PXOQ01000009.1"/>
</dbReference>